<evidence type="ECO:0008006" key="4">
    <source>
        <dbReference type="Google" id="ProtNLM"/>
    </source>
</evidence>
<feature type="transmembrane region" description="Helical" evidence="1">
    <location>
        <begin position="264"/>
        <end position="285"/>
    </location>
</feature>
<accession>A0A934U331</accession>
<dbReference type="AlphaFoldDB" id="A0A934U331"/>
<dbReference type="RefSeq" id="WP_199704015.1">
    <property type="nucleotide sequence ID" value="NZ_JAEMNV010000003.1"/>
</dbReference>
<feature type="transmembrane region" description="Helical" evidence="1">
    <location>
        <begin position="338"/>
        <end position="358"/>
    </location>
</feature>
<feature type="transmembrane region" description="Helical" evidence="1">
    <location>
        <begin position="103"/>
        <end position="121"/>
    </location>
</feature>
<feature type="transmembrane region" description="Helical" evidence="1">
    <location>
        <begin position="292"/>
        <end position="318"/>
    </location>
</feature>
<feature type="transmembrane region" description="Helical" evidence="1">
    <location>
        <begin position="195"/>
        <end position="214"/>
    </location>
</feature>
<gene>
    <name evidence="2" type="ORF">JGU71_10405</name>
</gene>
<feature type="transmembrane region" description="Helical" evidence="1">
    <location>
        <begin position="66"/>
        <end position="91"/>
    </location>
</feature>
<dbReference type="Proteomes" id="UP000655868">
    <property type="component" value="Unassembled WGS sequence"/>
</dbReference>
<evidence type="ECO:0000313" key="2">
    <source>
        <dbReference type="EMBL" id="MBJ8339301.1"/>
    </source>
</evidence>
<evidence type="ECO:0000256" key="1">
    <source>
        <dbReference type="SAM" id="Phobius"/>
    </source>
</evidence>
<name>A0A934U331_9NOCA</name>
<keyword evidence="1" id="KW-1133">Transmembrane helix</keyword>
<protein>
    <recommendedName>
        <fullName evidence="4">Transmembrane protein</fullName>
    </recommendedName>
</protein>
<feature type="transmembrane region" description="Helical" evidence="1">
    <location>
        <begin position="12"/>
        <end position="36"/>
    </location>
</feature>
<evidence type="ECO:0000313" key="3">
    <source>
        <dbReference type="Proteomes" id="UP000655868"/>
    </source>
</evidence>
<feature type="transmembrane region" description="Helical" evidence="1">
    <location>
        <begin position="163"/>
        <end position="189"/>
    </location>
</feature>
<organism evidence="2 3">
    <name type="scientific">Antrihabitans stalagmiti</name>
    <dbReference type="NCBI Taxonomy" id="2799499"/>
    <lineage>
        <taxon>Bacteria</taxon>
        <taxon>Bacillati</taxon>
        <taxon>Actinomycetota</taxon>
        <taxon>Actinomycetes</taxon>
        <taxon>Mycobacteriales</taxon>
        <taxon>Nocardiaceae</taxon>
        <taxon>Antrihabitans</taxon>
    </lineage>
</organism>
<sequence>MADLRSTTTRALPGGYSFAVASVIFGPLFGPGYLLLRDAVSTPRSYLTDSALGLGDAAPRAVPQDAALAIASSIVDGGVVVKLILFAALWLSGWGAAALVRSMLSGVAVGPQLVAATVVMWNPYVAERLLQGHWSLLVGYAALPWTAKAAIELRSGSGVRGWCALAVCLGAAGLTPTGALLAIVVAVVLVRPKQLIGVGAMAVVTSAPWLYAAIASGAGATTSDPAGVAAFAARAEPGLATFGSLAGLGGIWNSAAVPTSRTSGFAFVGTALLLGVVVIGAPYLWRRRQDRAVFALACTAIGALLFAAVAATPLGISAGEWLVVEVPGAGLLRDTQKWIALVVPLYALAAAAGCQAIVARFAEPEQPNPARFLTPAASILLLLVALPDLVWGVGGALRPVRYPASWERVAESIDTDLPGAVVVVPEGMFRAFPYTGRAPVLDPAPRMLPRDVLQSGELIVAQGRVDGEGSRAAEVEQLLATGAPVTELAVQGVGWILVERTAVGRAGKPDVSIDGVERLYADDELALYRVPGVAAEDEKPRGAALFAHAMWSALLAGGILGSVFYIVIRVRRRPDES</sequence>
<keyword evidence="1" id="KW-0812">Transmembrane</keyword>
<feature type="transmembrane region" description="Helical" evidence="1">
    <location>
        <begin position="370"/>
        <end position="393"/>
    </location>
</feature>
<dbReference type="EMBL" id="JAEMNV010000003">
    <property type="protein sequence ID" value="MBJ8339301.1"/>
    <property type="molecule type" value="Genomic_DNA"/>
</dbReference>
<feature type="transmembrane region" description="Helical" evidence="1">
    <location>
        <begin position="549"/>
        <end position="568"/>
    </location>
</feature>
<proteinExistence type="predicted"/>
<keyword evidence="1" id="KW-0472">Membrane</keyword>
<comment type="caution">
    <text evidence="2">The sequence shown here is derived from an EMBL/GenBank/DDBJ whole genome shotgun (WGS) entry which is preliminary data.</text>
</comment>
<reference evidence="2" key="1">
    <citation type="submission" date="2020-12" db="EMBL/GenBank/DDBJ databases">
        <title>Antrihabitans popcorni sp. nov. and Antrihabitans auranticaus sp. nov., isolated from a larva cave.</title>
        <authorList>
            <person name="Lee S.D."/>
            <person name="Kim I.S."/>
        </authorList>
    </citation>
    <scope>NUCLEOTIDE SEQUENCE</scope>
    <source>
        <strain evidence="2">YC3-6</strain>
    </source>
</reference>
<keyword evidence="3" id="KW-1185">Reference proteome</keyword>